<evidence type="ECO:0000256" key="4">
    <source>
        <dbReference type="ARBA" id="ARBA00022801"/>
    </source>
</evidence>
<comment type="similarity">
    <text evidence="2">Belongs to the peptidase S54 family.</text>
</comment>
<feature type="transmembrane region" description="Helical" evidence="7">
    <location>
        <begin position="235"/>
        <end position="256"/>
    </location>
</feature>
<dbReference type="InterPro" id="IPR022764">
    <property type="entry name" value="Peptidase_S54_rhomboid_dom"/>
</dbReference>
<keyword evidence="9" id="KW-0645">Protease</keyword>
<evidence type="ECO:0000256" key="6">
    <source>
        <dbReference type="ARBA" id="ARBA00023136"/>
    </source>
</evidence>
<dbReference type="GO" id="GO:0004252">
    <property type="term" value="F:serine-type endopeptidase activity"/>
    <property type="evidence" value="ECO:0007669"/>
    <property type="project" value="InterPro"/>
</dbReference>
<feature type="transmembrane region" description="Helical" evidence="7">
    <location>
        <begin position="181"/>
        <end position="201"/>
    </location>
</feature>
<evidence type="ECO:0000259" key="8">
    <source>
        <dbReference type="Pfam" id="PF01694"/>
    </source>
</evidence>
<feature type="transmembrane region" description="Helical" evidence="7">
    <location>
        <begin position="21"/>
        <end position="46"/>
    </location>
</feature>
<comment type="subcellular location">
    <subcellularLocation>
        <location evidence="1">Membrane</location>
        <topology evidence="1">Multi-pass membrane protein</topology>
    </subcellularLocation>
</comment>
<name>A0A2W5K7D2_9ACTN</name>
<evidence type="ECO:0000256" key="5">
    <source>
        <dbReference type="ARBA" id="ARBA00022989"/>
    </source>
</evidence>
<accession>A0A2W5K7D2</accession>
<evidence type="ECO:0000313" key="9">
    <source>
        <dbReference type="EMBL" id="PZP88382.1"/>
    </source>
</evidence>
<evidence type="ECO:0000256" key="3">
    <source>
        <dbReference type="ARBA" id="ARBA00022692"/>
    </source>
</evidence>
<dbReference type="PANTHER" id="PTHR43731">
    <property type="entry name" value="RHOMBOID PROTEASE"/>
    <property type="match status" value="1"/>
</dbReference>
<evidence type="ECO:0000256" key="2">
    <source>
        <dbReference type="ARBA" id="ARBA00009045"/>
    </source>
</evidence>
<gene>
    <name evidence="9" type="ORF">DI579_06645</name>
</gene>
<dbReference type="Gene3D" id="1.20.1540.10">
    <property type="entry name" value="Rhomboid-like"/>
    <property type="match status" value="1"/>
</dbReference>
<evidence type="ECO:0000313" key="10">
    <source>
        <dbReference type="Proteomes" id="UP000248606"/>
    </source>
</evidence>
<feature type="transmembrane region" description="Helical" evidence="7">
    <location>
        <begin position="66"/>
        <end position="93"/>
    </location>
</feature>
<dbReference type="Proteomes" id="UP000248606">
    <property type="component" value="Unassembled WGS sequence"/>
</dbReference>
<proteinExistence type="inferred from homology"/>
<organism evidence="9 10">
    <name type="scientific">Lawsonella clevelandensis</name>
    <dbReference type="NCBI Taxonomy" id="1528099"/>
    <lineage>
        <taxon>Bacteria</taxon>
        <taxon>Bacillati</taxon>
        <taxon>Actinomycetota</taxon>
        <taxon>Actinomycetes</taxon>
        <taxon>Mycobacteriales</taxon>
        <taxon>Lawsonellaceae</taxon>
        <taxon>Lawsonella</taxon>
    </lineage>
</organism>
<dbReference type="PANTHER" id="PTHR43731:SF14">
    <property type="entry name" value="PRESENILIN-ASSOCIATED RHOMBOID-LIKE PROTEIN, MITOCHONDRIAL"/>
    <property type="match status" value="1"/>
</dbReference>
<dbReference type="GO" id="GO:0006508">
    <property type="term" value="P:proteolysis"/>
    <property type="evidence" value="ECO:0007669"/>
    <property type="project" value="UniProtKB-KW"/>
</dbReference>
<evidence type="ECO:0000256" key="1">
    <source>
        <dbReference type="ARBA" id="ARBA00004141"/>
    </source>
</evidence>
<dbReference type="RefSeq" id="WP_303678969.1">
    <property type="nucleotide sequence ID" value="NZ_JAPJOB010000009.1"/>
</dbReference>
<dbReference type="EMBL" id="QFOZ01000012">
    <property type="protein sequence ID" value="PZP88382.1"/>
    <property type="molecule type" value="Genomic_DNA"/>
</dbReference>
<feature type="transmembrane region" description="Helical" evidence="7">
    <location>
        <begin position="130"/>
        <end position="151"/>
    </location>
</feature>
<keyword evidence="3 7" id="KW-0812">Transmembrane</keyword>
<dbReference type="Pfam" id="PF01694">
    <property type="entry name" value="Rhomboid"/>
    <property type="match status" value="1"/>
</dbReference>
<feature type="domain" description="Peptidase S54 rhomboid" evidence="8">
    <location>
        <begin position="64"/>
        <end position="191"/>
    </location>
</feature>
<dbReference type="GO" id="GO:0016020">
    <property type="term" value="C:membrane"/>
    <property type="evidence" value="ECO:0007669"/>
    <property type="project" value="UniProtKB-SubCell"/>
</dbReference>
<keyword evidence="5 7" id="KW-1133">Transmembrane helix</keyword>
<dbReference type="SUPFAM" id="SSF144091">
    <property type="entry name" value="Rhomboid-like"/>
    <property type="match status" value="1"/>
</dbReference>
<sequence>MAAARRADFTTNTVMKSPVTWLLIIVNVALYIVVSVQGGTFLHAAVDSQLLNDTVLVPYMLGFGEYWRLLTSGFMHFGLLHIAFNMYALWVLGRDVEMALGSARFCVLYILSLLAGSATVVWYADPDSATAGASGAIFGLLGAELIVVLALKAKVSGIITVIVLNVVIGVAQPGISIQAHLGGFVVGFLVAGAFIFVPRWVAAIRQRHNTGGGVVYDPQTGEQLPAYVTSKQVNAWGWGTTAIIAIAIMIALVAGVDKMQQLVSTAGEVLSPTVTV</sequence>
<dbReference type="AlphaFoldDB" id="A0A2W5K7D2"/>
<evidence type="ECO:0000256" key="7">
    <source>
        <dbReference type="SAM" id="Phobius"/>
    </source>
</evidence>
<protein>
    <submittedName>
        <fullName evidence="9">Rhomboid family intramembrane serine protease</fullName>
    </submittedName>
</protein>
<keyword evidence="4" id="KW-0378">Hydrolase</keyword>
<dbReference type="InterPro" id="IPR050925">
    <property type="entry name" value="Rhomboid_protease_S54"/>
</dbReference>
<reference evidence="9 10" key="1">
    <citation type="submission" date="2017-08" db="EMBL/GenBank/DDBJ databases">
        <title>Infants hospitalized years apart are colonized by the same room-sourced microbial strains.</title>
        <authorList>
            <person name="Brooks B."/>
            <person name="Olm M.R."/>
            <person name="Firek B.A."/>
            <person name="Baker R."/>
            <person name="Thomas B.C."/>
            <person name="Morowitz M.J."/>
            <person name="Banfield J.F."/>
        </authorList>
    </citation>
    <scope>NUCLEOTIDE SEQUENCE [LARGE SCALE GENOMIC DNA]</scope>
    <source>
        <strain evidence="9">S2_006_000_R1_57</strain>
    </source>
</reference>
<feature type="transmembrane region" description="Helical" evidence="7">
    <location>
        <begin position="158"/>
        <end position="175"/>
    </location>
</feature>
<keyword evidence="6 7" id="KW-0472">Membrane</keyword>
<comment type="caution">
    <text evidence="9">The sequence shown here is derived from an EMBL/GenBank/DDBJ whole genome shotgun (WGS) entry which is preliminary data.</text>
</comment>
<dbReference type="InterPro" id="IPR035952">
    <property type="entry name" value="Rhomboid-like_sf"/>
</dbReference>
<feature type="transmembrane region" description="Helical" evidence="7">
    <location>
        <begin position="105"/>
        <end position="124"/>
    </location>
</feature>